<proteinExistence type="predicted"/>
<dbReference type="Proteomes" id="UP000053555">
    <property type="component" value="Unassembled WGS sequence"/>
</dbReference>
<organism evidence="1">
    <name type="scientific">Glycine soja</name>
    <name type="common">Wild soybean</name>
    <dbReference type="NCBI Taxonomy" id="3848"/>
    <lineage>
        <taxon>Eukaryota</taxon>
        <taxon>Viridiplantae</taxon>
        <taxon>Streptophyta</taxon>
        <taxon>Embryophyta</taxon>
        <taxon>Tracheophyta</taxon>
        <taxon>Spermatophyta</taxon>
        <taxon>Magnoliopsida</taxon>
        <taxon>eudicotyledons</taxon>
        <taxon>Gunneridae</taxon>
        <taxon>Pentapetalae</taxon>
        <taxon>rosids</taxon>
        <taxon>fabids</taxon>
        <taxon>Fabales</taxon>
        <taxon>Fabaceae</taxon>
        <taxon>Papilionoideae</taxon>
        <taxon>50 kb inversion clade</taxon>
        <taxon>NPAAA clade</taxon>
        <taxon>indigoferoid/millettioid clade</taxon>
        <taxon>Phaseoleae</taxon>
        <taxon>Glycine</taxon>
        <taxon>Glycine subgen. Soja</taxon>
    </lineage>
</organism>
<gene>
    <name evidence="1" type="ORF">glysoja_030050</name>
</gene>
<name>A0A0B2SNC3_GLYSO</name>
<sequence length="75" mass="7821">MFLVNGCSSLSSLTPKLWLSPTSLVGVFIVRAAFAFGFGCEGCGVVGVAGNACAVGWWVHINLNSWRLVVACCVA</sequence>
<evidence type="ECO:0000313" key="1">
    <source>
        <dbReference type="EMBL" id="KHN46049.1"/>
    </source>
</evidence>
<reference evidence="1" key="1">
    <citation type="submission" date="2014-07" db="EMBL/GenBank/DDBJ databases">
        <title>Identification of a novel salt tolerance gene in wild soybean by whole-genome sequencing.</title>
        <authorList>
            <person name="Lam H.-M."/>
            <person name="Qi X."/>
            <person name="Li M.-W."/>
            <person name="Liu X."/>
            <person name="Xie M."/>
            <person name="Ni M."/>
            <person name="Xu X."/>
        </authorList>
    </citation>
    <scope>NUCLEOTIDE SEQUENCE [LARGE SCALE GENOMIC DNA]</scope>
    <source>
        <tissue evidence="1">Root</tissue>
    </source>
</reference>
<dbReference type="EMBL" id="KN641517">
    <property type="protein sequence ID" value="KHN46049.1"/>
    <property type="molecule type" value="Genomic_DNA"/>
</dbReference>
<accession>A0A0B2SNC3</accession>
<dbReference type="AlphaFoldDB" id="A0A0B2SNC3"/>
<protein>
    <submittedName>
        <fullName evidence="1">Uncharacterized protein</fullName>
    </submittedName>
</protein>